<dbReference type="OrthoDB" id="5572734at2"/>
<evidence type="ECO:0000259" key="2">
    <source>
        <dbReference type="PROSITE" id="PS50975"/>
    </source>
</evidence>
<keyword evidence="1" id="KW-0547">Nucleotide-binding</keyword>
<dbReference type="PIRSF" id="PIRSF016817">
    <property type="entry name" value="UCP016817_carboligase"/>
    <property type="match status" value="1"/>
</dbReference>
<dbReference type="GO" id="GO:0046872">
    <property type="term" value="F:metal ion binding"/>
    <property type="evidence" value="ECO:0007669"/>
    <property type="project" value="InterPro"/>
</dbReference>
<dbReference type="RefSeq" id="WP_156924342.1">
    <property type="nucleotide sequence ID" value="NZ_AXWS01000008.1"/>
</dbReference>
<dbReference type="InterPro" id="IPR011761">
    <property type="entry name" value="ATP-grasp"/>
</dbReference>
<proteinExistence type="predicted"/>
<reference evidence="4" key="1">
    <citation type="submission" date="2025-08" db="UniProtKB">
        <authorList>
            <consortium name="RefSeq"/>
        </authorList>
    </citation>
    <scope>IDENTIFICATION</scope>
</reference>
<feature type="domain" description="ATP-grasp" evidence="2">
    <location>
        <begin position="212"/>
        <end position="284"/>
    </location>
</feature>
<keyword evidence="3" id="KW-1185">Reference proteome</keyword>
<accession>A0A8B6XAS0</accession>
<dbReference type="Pfam" id="PF02655">
    <property type="entry name" value="ATP-grasp_3"/>
    <property type="match status" value="1"/>
</dbReference>
<dbReference type="Gene3D" id="3.30.470.20">
    <property type="entry name" value="ATP-grasp fold, B domain"/>
    <property type="match status" value="1"/>
</dbReference>
<organism evidence="3 4">
    <name type="scientific">Derxia gummosa DSM 723</name>
    <dbReference type="NCBI Taxonomy" id="1121388"/>
    <lineage>
        <taxon>Bacteria</taxon>
        <taxon>Pseudomonadati</taxon>
        <taxon>Pseudomonadota</taxon>
        <taxon>Betaproteobacteria</taxon>
        <taxon>Burkholderiales</taxon>
        <taxon>Alcaligenaceae</taxon>
        <taxon>Derxia</taxon>
    </lineage>
</organism>
<evidence type="ECO:0000256" key="1">
    <source>
        <dbReference type="PROSITE-ProRule" id="PRU00409"/>
    </source>
</evidence>
<sequence length="382" mass="40705">MIAVAGLSARMLAESGRSAGIPVLALDLFGDRDTRRAARRWQGIGDAASLRISADALVAALREGRRDGRLTGWVPGGGFEMEPALVERGAAAAVLLGNPHWVWRRVKTPSIFFVRLTALGIPHPETRADPPAEPEGWLRKCATGTGGWHVRPLDAALGDDGGCCFYQRAVPGQPMSALFLANGSELRILGFNRQLVGIDAARPFVYRGVIGPVALPARLAERIGDALRALVAEFGLVGLNSLDFMVDGDDFSVLEINPRPSASMALHEDAVPGGLLQAHVEACRARRLPPPNAAPRQRTVIRGCETVFADRALTLEESAIGWLERRGWCHDIPAGAATVLPGQPVCTVSVDAADADAVAGLLAIRRDAVLKTLNNFSEQAHV</sequence>
<dbReference type="InterPro" id="IPR003806">
    <property type="entry name" value="ATP-grasp_PylC-type"/>
</dbReference>
<dbReference type="Proteomes" id="UP000675920">
    <property type="component" value="Unplaced"/>
</dbReference>
<protein>
    <submittedName>
        <fullName evidence="4">ATP-grasp domain-containing protein</fullName>
    </submittedName>
</protein>
<evidence type="ECO:0000313" key="4">
    <source>
        <dbReference type="RefSeq" id="WP_156924342.1"/>
    </source>
</evidence>
<dbReference type="InterPro" id="IPR016677">
    <property type="entry name" value="UCP016817_carboligase"/>
</dbReference>
<dbReference type="AlphaFoldDB" id="A0A8B6XAS0"/>
<evidence type="ECO:0000313" key="3">
    <source>
        <dbReference type="Proteomes" id="UP000675920"/>
    </source>
</evidence>
<name>A0A8B6XAS0_9BURK</name>
<dbReference type="GO" id="GO:0005524">
    <property type="term" value="F:ATP binding"/>
    <property type="evidence" value="ECO:0007669"/>
    <property type="project" value="UniProtKB-UniRule"/>
</dbReference>
<keyword evidence="1" id="KW-0067">ATP-binding</keyword>
<dbReference type="SUPFAM" id="SSF56059">
    <property type="entry name" value="Glutathione synthetase ATP-binding domain-like"/>
    <property type="match status" value="1"/>
</dbReference>
<dbReference type="PROSITE" id="PS50975">
    <property type="entry name" value="ATP_GRASP"/>
    <property type="match status" value="1"/>
</dbReference>